<dbReference type="AlphaFoldDB" id="S9PPA3"/>
<feature type="domain" description="Tyrosine specific protein phosphatases" evidence="1">
    <location>
        <begin position="125"/>
        <end position="158"/>
    </location>
</feature>
<dbReference type="Proteomes" id="UP000011682">
    <property type="component" value="Unassembled WGS sequence"/>
</dbReference>
<dbReference type="Gene3D" id="3.30.70.1690">
    <property type="match status" value="1"/>
</dbReference>
<dbReference type="RefSeq" id="WP_002631147.1">
    <property type="nucleotide sequence ID" value="NZ_ANAH02000004.1"/>
</dbReference>
<dbReference type="eggNOG" id="COG2453">
    <property type="taxonomic scope" value="Bacteria"/>
</dbReference>
<accession>S9PPA3</accession>
<comment type="caution">
    <text evidence="2">The sequence shown here is derived from an EMBL/GenBank/DDBJ whole genome shotgun (WGS) entry which is preliminary data.</text>
</comment>
<gene>
    <name evidence="2" type="ORF">D187_005441</name>
</gene>
<dbReference type="InterPro" id="IPR000387">
    <property type="entry name" value="Tyr_Pase_dom"/>
</dbReference>
<dbReference type="Gene3D" id="3.90.190.10">
    <property type="entry name" value="Protein tyrosine phosphatase superfamily"/>
    <property type="match status" value="1"/>
</dbReference>
<dbReference type="EMBL" id="ANAH02000004">
    <property type="protein sequence ID" value="EPX64307.1"/>
    <property type="molecule type" value="Genomic_DNA"/>
</dbReference>
<evidence type="ECO:0000313" key="3">
    <source>
        <dbReference type="Proteomes" id="UP000011682"/>
    </source>
</evidence>
<dbReference type="SMART" id="SM01301">
    <property type="entry name" value="PTPlike_phytase"/>
    <property type="match status" value="1"/>
</dbReference>
<dbReference type="SUPFAM" id="SSF52799">
    <property type="entry name" value="(Phosphotyrosine protein) phosphatases II"/>
    <property type="match status" value="1"/>
</dbReference>
<dbReference type="Pfam" id="PF14566">
    <property type="entry name" value="PTPlike_phytase"/>
    <property type="match status" value="1"/>
</dbReference>
<protein>
    <submittedName>
        <fullName evidence="2">Protein-tyrosine phosphatase 2</fullName>
    </submittedName>
</protein>
<sequence length="235" mass="26029">MGGAALRALAANTPGPLVVVDLREESHGFLGDLPVSWYAPRNVGNRGRTREATLAEELRLLDSLRRHESLAFDGQGKDRGPPEPVRPIAAFGTVCTEESICTEAGAGYARLLVTDHHGPDAGELDRFVAFLERLPDGAWVHYHCRGGRGRTSTFLLLHDLLRNAHRLPFSVIAHRQRVLSDGYDLLAHGEPADWKTPLRRARAEIVPAFAEFARERAVGGSQRFTEWLGARQEMR</sequence>
<keyword evidence="3" id="KW-1185">Reference proteome</keyword>
<organism evidence="2 3">
    <name type="scientific">Cystobacter fuscus (strain ATCC 25194 / DSM 2262 / NBRC 100088 / M29)</name>
    <dbReference type="NCBI Taxonomy" id="1242864"/>
    <lineage>
        <taxon>Bacteria</taxon>
        <taxon>Pseudomonadati</taxon>
        <taxon>Myxococcota</taxon>
        <taxon>Myxococcia</taxon>
        <taxon>Myxococcales</taxon>
        <taxon>Cystobacterineae</taxon>
        <taxon>Archangiaceae</taxon>
        <taxon>Cystobacter</taxon>
    </lineage>
</organism>
<evidence type="ECO:0000259" key="1">
    <source>
        <dbReference type="PROSITE" id="PS50056"/>
    </source>
</evidence>
<evidence type="ECO:0000313" key="2">
    <source>
        <dbReference type="EMBL" id="EPX64307.1"/>
    </source>
</evidence>
<proteinExistence type="predicted"/>
<reference evidence="2" key="1">
    <citation type="submission" date="2013-05" db="EMBL/GenBank/DDBJ databases">
        <title>Genome assembly of Cystobacter fuscus DSM 2262.</title>
        <authorList>
            <person name="Sharma G."/>
            <person name="Khatri I."/>
            <person name="Kaur C."/>
            <person name="Mayilraj S."/>
            <person name="Subramanian S."/>
        </authorList>
    </citation>
    <scope>NUCLEOTIDE SEQUENCE [LARGE SCALE GENOMIC DNA]</scope>
    <source>
        <strain evidence="2">DSM 2262</strain>
    </source>
</reference>
<dbReference type="InterPro" id="IPR029021">
    <property type="entry name" value="Prot-tyrosine_phosphatase-like"/>
</dbReference>
<dbReference type="PROSITE" id="PS50056">
    <property type="entry name" value="TYR_PHOSPHATASE_2"/>
    <property type="match status" value="1"/>
</dbReference>
<name>S9PPA3_CYSF2</name>